<organism evidence="1 2">
    <name type="scientific">Anabaena sphaerica FACHB-251</name>
    <dbReference type="NCBI Taxonomy" id="2692883"/>
    <lineage>
        <taxon>Bacteria</taxon>
        <taxon>Bacillati</taxon>
        <taxon>Cyanobacteriota</taxon>
        <taxon>Cyanophyceae</taxon>
        <taxon>Nostocales</taxon>
        <taxon>Nostocaceae</taxon>
        <taxon>Anabaena</taxon>
    </lineage>
</organism>
<keyword evidence="2" id="KW-1185">Reference proteome</keyword>
<accession>A0A926ZZU0</accession>
<gene>
    <name evidence="1" type="ORF">H6G06_04735</name>
</gene>
<reference evidence="2" key="1">
    <citation type="journal article" date="2020" name="ISME J.">
        <title>Comparative genomics reveals insights into cyanobacterial evolution and habitat adaptation.</title>
        <authorList>
            <person name="Chen M.Y."/>
            <person name="Teng W.K."/>
            <person name="Zhao L."/>
            <person name="Hu C.X."/>
            <person name="Zhou Y.K."/>
            <person name="Han B.P."/>
            <person name="Song L.R."/>
            <person name="Shu W.S."/>
        </authorList>
    </citation>
    <scope>NUCLEOTIDE SEQUENCE [LARGE SCALE GENOMIC DNA]</scope>
    <source>
        <strain evidence="2">FACHB-251</strain>
    </source>
</reference>
<dbReference type="Pfam" id="PF13707">
    <property type="entry name" value="RloB"/>
    <property type="match status" value="1"/>
</dbReference>
<name>A0A926ZZU0_9NOST</name>
<evidence type="ECO:0000313" key="2">
    <source>
        <dbReference type="Proteomes" id="UP000662185"/>
    </source>
</evidence>
<protein>
    <submittedName>
        <fullName evidence="1">RloB domain-containing protein</fullName>
    </submittedName>
</protein>
<evidence type="ECO:0000313" key="1">
    <source>
        <dbReference type="EMBL" id="MBD2292808.1"/>
    </source>
</evidence>
<proteinExistence type="predicted"/>
<dbReference type="RefSeq" id="WP_190557581.1">
    <property type="nucleotide sequence ID" value="NZ_JACJQU010000002.1"/>
</dbReference>
<sequence length="250" mass="29728">MGRERNDDYQRISIEINRKCTPDGKWKLYIIVAEGDKTEYKYFRALKKKYAEEFRMSNLYVEFIDREESKAGNSHPDIVLETLDKFLEELKQRYQPQENYDELWLIIDTDEYDNRKKSIEQIYQKCLESSLYKLGLSNPCFELWLILHFVDLNTTLKDCILEETSPDSLHDYILKHFIKKRPGICKSLLARIHRGRLPQYYETLIEYIPKAILRAKILGGCNPDDANYPEQKIGTEVYKLLEKLTHLESI</sequence>
<comment type="caution">
    <text evidence="1">The sequence shown here is derived from an EMBL/GenBank/DDBJ whole genome shotgun (WGS) entry which is preliminary data.</text>
</comment>
<dbReference type="AlphaFoldDB" id="A0A926ZZU0"/>
<dbReference type="EMBL" id="JACJQU010000002">
    <property type="protein sequence ID" value="MBD2292808.1"/>
    <property type="molecule type" value="Genomic_DNA"/>
</dbReference>
<dbReference type="Proteomes" id="UP000662185">
    <property type="component" value="Unassembled WGS sequence"/>
</dbReference>
<dbReference type="InterPro" id="IPR025591">
    <property type="entry name" value="RloB"/>
</dbReference>